<dbReference type="AlphaFoldDB" id="B8LM25"/>
<protein>
    <recommendedName>
        <fullName evidence="3">Ribosomal protein S35, mitochondrial</fullName>
    </recommendedName>
</protein>
<evidence type="ECO:0000256" key="1">
    <source>
        <dbReference type="SAM" id="MobiDB-lite"/>
    </source>
</evidence>
<reference evidence="2" key="1">
    <citation type="submission" date="2007-06" db="EMBL/GenBank/DDBJ databases">
        <title>Full length cDNA sequences from Sitka Spruce (Picea sitchensis).</title>
        <authorList>
            <person name="Ralph S.G."/>
            <person name="Chun H.E."/>
            <person name="Liao N."/>
            <person name="Ali J."/>
            <person name="Reid K."/>
            <person name="Kolosova N."/>
            <person name="Cooper N."/>
            <person name="Cullis C."/>
            <person name="Jancsik S."/>
            <person name="Moore R."/>
            <person name="Mayo M."/>
            <person name="Wagner S."/>
            <person name="Holt R.A."/>
            <person name="Jones S.J.M."/>
            <person name="Marra M.A."/>
            <person name="Ritland C.E."/>
            <person name="Ritland K."/>
            <person name="Bohlmann J."/>
        </authorList>
    </citation>
    <scope>NUCLEOTIDE SEQUENCE</scope>
    <source>
        <tissue evidence="2">Green portion of the leader tissue</tissue>
    </source>
</reference>
<dbReference type="EMBL" id="EF676823">
    <property type="protein sequence ID" value="ABR16705.1"/>
    <property type="molecule type" value="mRNA"/>
</dbReference>
<feature type="compositionally biased region" description="Acidic residues" evidence="1">
    <location>
        <begin position="84"/>
        <end position="94"/>
    </location>
</feature>
<dbReference type="OMA" id="SMKEDAM"/>
<dbReference type="PANTHER" id="PTHR35476">
    <property type="entry name" value="MUCIN-LIKE PROTEIN"/>
    <property type="match status" value="1"/>
</dbReference>
<organism evidence="2">
    <name type="scientific">Picea sitchensis</name>
    <name type="common">Sitka spruce</name>
    <name type="synonym">Pinus sitchensis</name>
    <dbReference type="NCBI Taxonomy" id="3332"/>
    <lineage>
        <taxon>Eukaryota</taxon>
        <taxon>Viridiplantae</taxon>
        <taxon>Streptophyta</taxon>
        <taxon>Embryophyta</taxon>
        <taxon>Tracheophyta</taxon>
        <taxon>Spermatophyta</taxon>
        <taxon>Pinopsida</taxon>
        <taxon>Pinidae</taxon>
        <taxon>Conifers I</taxon>
        <taxon>Pinales</taxon>
        <taxon>Pinaceae</taxon>
        <taxon>Picea</taxon>
    </lineage>
</organism>
<proteinExistence type="evidence at transcript level"/>
<dbReference type="Pfam" id="PF12298">
    <property type="entry name" value="Bot1p"/>
    <property type="match status" value="1"/>
</dbReference>
<evidence type="ECO:0008006" key="3">
    <source>
        <dbReference type="Google" id="ProtNLM"/>
    </source>
</evidence>
<dbReference type="PANTHER" id="PTHR35476:SF3">
    <property type="entry name" value="SMALL RIBOSOMAL SUBUNIT PROTEIN MS75"/>
    <property type="match status" value="1"/>
</dbReference>
<accession>B8LM25</accession>
<evidence type="ECO:0000313" key="2">
    <source>
        <dbReference type="EMBL" id="ABR16705.1"/>
    </source>
</evidence>
<sequence length="397" mass="46005">MQRLRNLVPVARLLHPKTLLTKNPIQTPQTSLFSPGKFLQIFASKNYSAGRKNDGEGGESEPKDPWDQAWVENPSPSPPWEGKGEEEEEEEEEGAWGMDSSWSTGLTEDHFEGEAVGRPVAEGEVVGRPAPTEGGRKQQGRAGAGIDPDDEEWARLGREYRENKKFVDSIDQKMTETFILLKQVREPGLRGSYLKDSEKQEMYKLHKENPEVYTVERLAKDFRIMRQRVHAILWLKEDEEEMEKKMGRPLDDAVEQLLDTCPELFKSADREFHVAELPLRPDFKVMPEDWDGTAKDPDEKLWEISQREDEMLYQEFVQRMNFNKEQIAGKVKCHKYSRRRPPEGWKFTIEELGPKGKRGRGGGRRFVGLPDGSRRPLNELEKMFLKRETNRPRRKIV</sequence>
<name>B8LM25_PICSI</name>
<feature type="region of interest" description="Disordered" evidence="1">
    <location>
        <begin position="48"/>
        <end position="106"/>
    </location>
</feature>
<feature type="region of interest" description="Disordered" evidence="1">
    <location>
        <begin position="125"/>
        <end position="149"/>
    </location>
</feature>
<feature type="compositionally biased region" description="Basic and acidic residues" evidence="1">
    <location>
        <begin position="51"/>
        <end position="66"/>
    </location>
</feature>
<dbReference type="InterPro" id="IPR052851">
    <property type="entry name" value="GCD1_mitochondrial"/>
</dbReference>
<feature type="region of interest" description="Disordered" evidence="1">
    <location>
        <begin position="352"/>
        <end position="373"/>
    </location>
</feature>